<name>A0A1V2ES12_9SPHN</name>
<dbReference type="Gene3D" id="1.10.760.10">
    <property type="entry name" value="Cytochrome c-like domain"/>
    <property type="match status" value="1"/>
</dbReference>
<evidence type="ECO:0008006" key="3">
    <source>
        <dbReference type="Google" id="ProtNLM"/>
    </source>
</evidence>
<dbReference type="OrthoDB" id="9789237at2"/>
<evidence type="ECO:0000313" key="1">
    <source>
        <dbReference type="EMBL" id="ONF95370.1"/>
    </source>
</evidence>
<organism evidence="1 2">
    <name type="scientific">Sphingomonas jeddahensis</name>
    <dbReference type="NCBI Taxonomy" id="1915074"/>
    <lineage>
        <taxon>Bacteria</taxon>
        <taxon>Pseudomonadati</taxon>
        <taxon>Pseudomonadota</taxon>
        <taxon>Alphaproteobacteria</taxon>
        <taxon>Sphingomonadales</taxon>
        <taxon>Sphingomonadaceae</taxon>
        <taxon>Sphingomonas</taxon>
    </lineage>
</organism>
<dbReference type="RefSeq" id="WP_083719973.1">
    <property type="nucleotide sequence ID" value="NZ_MPSB01000012.1"/>
</dbReference>
<gene>
    <name evidence="1" type="ORF">SPHI_24620</name>
</gene>
<dbReference type="InterPro" id="IPR036909">
    <property type="entry name" value="Cyt_c-like_dom_sf"/>
</dbReference>
<accession>A0A1V2ES12</accession>
<keyword evidence="2" id="KW-1185">Reference proteome</keyword>
<reference evidence="1 2" key="1">
    <citation type="submission" date="2016-11" db="EMBL/GenBank/DDBJ databases">
        <title>Genome sequence of Sphingomonas jeddahensis G39.</title>
        <authorList>
            <person name="Poehlein A."/>
            <person name="Wuebbeler J.H."/>
            <person name="Steinbuechel A."/>
            <person name="Daniel R."/>
        </authorList>
    </citation>
    <scope>NUCLEOTIDE SEQUENCE [LARGE SCALE GENOMIC DNA]</scope>
    <source>
        <strain evidence="1 2">G39</strain>
    </source>
</reference>
<proteinExistence type="predicted"/>
<dbReference type="GO" id="GO:0009055">
    <property type="term" value="F:electron transfer activity"/>
    <property type="evidence" value="ECO:0007669"/>
    <property type="project" value="InterPro"/>
</dbReference>
<comment type="caution">
    <text evidence="1">The sequence shown here is derived from an EMBL/GenBank/DDBJ whole genome shotgun (WGS) entry which is preliminary data.</text>
</comment>
<protein>
    <recommendedName>
        <fullName evidence="3">Sulfite dehydrogenase (Cytochrome) subunit SorB</fullName>
    </recommendedName>
</protein>
<evidence type="ECO:0000313" key="2">
    <source>
        <dbReference type="Proteomes" id="UP000188729"/>
    </source>
</evidence>
<dbReference type="GO" id="GO:0020037">
    <property type="term" value="F:heme binding"/>
    <property type="evidence" value="ECO:0007669"/>
    <property type="project" value="InterPro"/>
</dbReference>
<dbReference type="AlphaFoldDB" id="A0A1V2ES12"/>
<dbReference type="EMBL" id="MPSB01000012">
    <property type="protein sequence ID" value="ONF95370.1"/>
    <property type="molecule type" value="Genomic_DNA"/>
</dbReference>
<sequence length="133" mass="13570">MRAPSFGVIALVLIGATLAVLVAVSGRERAAVPVAAVSAAPDATSVAGGGITLTSTAMELPDDAAVFPEGPNVDLVNQRCLACHSTTMVLSQPKMTAQQWQAAVEKMRDAYHAPVAEGEVAPIVAYLAGRQGS</sequence>
<dbReference type="SUPFAM" id="SSF46626">
    <property type="entry name" value="Cytochrome c"/>
    <property type="match status" value="1"/>
</dbReference>
<dbReference type="STRING" id="1915074.SPHI_24620"/>
<dbReference type="Proteomes" id="UP000188729">
    <property type="component" value="Unassembled WGS sequence"/>
</dbReference>